<evidence type="ECO:0000313" key="1">
    <source>
        <dbReference type="EMBL" id="CAF2030101.1"/>
    </source>
</evidence>
<evidence type="ECO:0000313" key="3">
    <source>
        <dbReference type="Proteomes" id="UP000028999"/>
    </source>
</evidence>
<name>A0A078IBV8_BRANA</name>
<dbReference type="Gramene" id="CDY46718">
    <property type="protein sequence ID" value="CDY46718"/>
    <property type="gene ID" value="GSBRNA2T00086029001"/>
</dbReference>
<organism evidence="2 3">
    <name type="scientific">Brassica napus</name>
    <name type="common">Rape</name>
    <dbReference type="NCBI Taxonomy" id="3708"/>
    <lineage>
        <taxon>Eukaryota</taxon>
        <taxon>Viridiplantae</taxon>
        <taxon>Streptophyta</taxon>
        <taxon>Embryophyta</taxon>
        <taxon>Tracheophyta</taxon>
        <taxon>Spermatophyta</taxon>
        <taxon>Magnoliopsida</taxon>
        <taxon>eudicotyledons</taxon>
        <taxon>Gunneridae</taxon>
        <taxon>Pentapetalae</taxon>
        <taxon>rosids</taxon>
        <taxon>malvids</taxon>
        <taxon>Brassicales</taxon>
        <taxon>Brassicaceae</taxon>
        <taxon>Brassiceae</taxon>
        <taxon>Brassica</taxon>
    </lineage>
</organism>
<dbReference type="AlphaFoldDB" id="A0A078IBV8"/>
<keyword evidence="3" id="KW-1185">Reference proteome</keyword>
<dbReference type="PaxDb" id="3708-A0A078IBV8"/>
<dbReference type="Proteomes" id="UP000028999">
    <property type="component" value="Unassembled WGS sequence"/>
</dbReference>
<dbReference type="STRING" id="3708.A0A078IBV8"/>
<dbReference type="EMBL" id="LK032682">
    <property type="protein sequence ID" value="CDY46718.1"/>
    <property type="molecule type" value="Genomic_DNA"/>
</dbReference>
<accession>A0A078IBV8</accession>
<dbReference type="Proteomes" id="UP001295469">
    <property type="component" value="Chromosome C07"/>
</dbReference>
<reference evidence="1" key="3">
    <citation type="submission" date="2021-01" db="EMBL/GenBank/DDBJ databases">
        <authorList>
            <consortium name="Genoscope - CEA"/>
            <person name="William W."/>
        </authorList>
    </citation>
    <scope>NUCLEOTIDE SEQUENCE</scope>
</reference>
<sequence>MIKTKNPRRGGQGQLACDISNIKKQFSRQASALDLNLSVDAEEEEEEAAKPASQTSSGCVERLLDSIKNPFGFNVLSKEYTAKFFVAKIKESCNRKRDSSLPWSRS</sequence>
<proteinExistence type="predicted"/>
<reference evidence="2 3" key="1">
    <citation type="journal article" date="2014" name="Science">
        <title>Plant genetics. Early allopolyploid evolution in the post-Neolithic Brassica napus oilseed genome.</title>
        <authorList>
            <person name="Chalhoub B."/>
            <person name="Denoeud F."/>
            <person name="Liu S."/>
            <person name="Parkin I.A."/>
            <person name="Tang H."/>
            <person name="Wang X."/>
            <person name="Chiquet J."/>
            <person name="Belcram H."/>
            <person name="Tong C."/>
            <person name="Samans B."/>
            <person name="Correa M."/>
            <person name="Da Silva C."/>
            <person name="Just J."/>
            <person name="Falentin C."/>
            <person name="Koh C.S."/>
            <person name="Le Clainche I."/>
            <person name="Bernard M."/>
            <person name="Bento P."/>
            <person name="Noel B."/>
            <person name="Labadie K."/>
            <person name="Alberti A."/>
            <person name="Charles M."/>
            <person name="Arnaud D."/>
            <person name="Guo H."/>
            <person name="Daviaud C."/>
            <person name="Alamery S."/>
            <person name="Jabbari K."/>
            <person name="Zhao M."/>
            <person name="Edger P.P."/>
            <person name="Chelaifa H."/>
            <person name="Tack D."/>
            <person name="Lassalle G."/>
            <person name="Mestiri I."/>
            <person name="Schnel N."/>
            <person name="Le Paslier M.C."/>
            <person name="Fan G."/>
            <person name="Renault V."/>
            <person name="Bayer P.E."/>
            <person name="Golicz A.A."/>
            <person name="Manoli S."/>
            <person name="Lee T.H."/>
            <person name="Thi V.H."/>
            <person name="Chalabi S."/>
            <person name="Hu Q."/>
            <person name="Fan C."/>
            <person name="Tollenaere R."/>
            <person name="Lu Y."/>
            <person name="Battail C."/>
            <person name="Shen J."/>
            <person name="Sidebottom C.H."/>
            <person name="Wang X."/>
            <person name="Canaguier A."/>
            <person name="Chauveau A."/>
            <person name="Berard A."/>
            <person name="Deniot G."/>
            <person name="Guan M."/>
            <person name="Liu Z."/>
            <person name="Sun F."/>
            <person name="Lim Y.P."/>
            <person name="Lyons E."/>
            <person name="Town C.D."/>
            <person name="Bancroft I."/>
            <person name="Wang X."/>
            <person name="Meng J."/>
            <person name="Ma J."/>
            <person name="Pires J.C."/>
            <person name="King G.J."/>
            <person name="Brunel D."/>
            <person name="Delourme R."/>
            <person name="Renard M."/>
            <person name="Aury J.M."/>
            <person name="Adams K.L."/>
            <person name="Batley J."/>
            <person name="Snowdon R.J."/>
            <person name="Tost J."/>
            <person name="Edwards D."/>
            <person name="Zhou Y."/>
            <person name="Hua W."/>
            <person name="Sharpe A.G."/>
            <person name="Paterson A.H."/>
            <person name="Guan C."/>
            <person name="Wincker P."/>
        </authorList>
    </citation>
    <scope>NUCLEOTIDE SEQUENCE [LARGE SCALE GENOMIC DNA]</scope>
    <source>
        <strain evidence="3">cv. Darmor-bzh</strain>
    </source>
</reference>
<evidence type="ECO:0000313" key="2">
    <source>
        <dbReference type="EMBL" id="CDY46718.1"/>
    </source>
</evidence>
<reference evidence="2" key="2">
    <citation type="submission" date="2014-06" db="EMBL/GenBank/DDBJ databases">
        <authorList>
            <person name="Genoscope - CEA"/>
        </authorList>
    </citation>
    <scope>NUCLEOTIDE SEQUENCE</scope>
</reference>
<protein>
    <submittedName>
        <fullName evidence="1">(rape) hypothetical protein</fullName>
    </submittedName>
    <submittedName>
        <fullName evidence="2">BnaC07g42230D protein</fullName>
    </submittedName>
</protein>
<gene>
    <name evidence="2" type="primary">BnaC07g42230D</name>
    <name evidence="1" type="ORF">DARMORV10_C07P57360.1</name>
    <name evidence="2" type="ORF">GSBRNA2T00086029001</name>
</gene>
<dbReference type="EMBL" id="HG994371">
    <property type="protein sequence ID" value="CAF2030101.1"/>
    <property type="molecule type" value="Genomic_DNA"/>
</dbReference>